<sequence length="94" mass="11325">MFTHISYRHIYSLEESLLKLEIVRLNKQTYSKLQVFYYYRQMFVIPTDGQRKGLRQFPNFRGDIKKLTINDQLLTRSGNRIQDLVVEVVITKRN</sequence>
<dbReference type="AlphaFoldDB" id="S4PIB9"/>
<proteinExistence type="predicted"/>
<accession>S4PIB9</accession>
<evidence type="ECO:0000313" key="1">
    <source>
        <dbReference type="EMBL" id="JAA90664.1"/>
    </source>
</evidence>
<reference evidence="1" key="2">
    <citation type="submission" date="2013-05" db="EMBL/GenBank/DDBJ databases">
        <authorList>
            <person name="Carter J.-M."/>
            <person name="Baker S.C."/>
            <person name="Pink R."/>
            <person name="Carter D.R.F."/>
            <person name="Collins A."/>
            <person name="Tomlin J."/>
            <person name="Gibbs M."/>
            <person name="Breuker C.J."/>
        </authorList>
    </citation>
    <scope>NUCLEOTIDE SEQUENCE</scope>
    <source>
        <tissue evidence="1">Ovary</tissue>
    </source>
</reference>
<dbReference type="EMBL" id="GAIX01001896">
    <property type="protein sequence ID" value="JAA90664.1"/>
    <property type="molecule type" value="Transcribed_RNA"/>
</dbReference>
<protein>
    <submittedName>
        <fullName evidence="1">Uncharacterized protein</fullName>
    </submittedName>
</protein>
<organism evidence="1">
    <name type="scientific">Pararge aegeria</name>
    <name type="common">speckled wood butterfly</name>
    <dbReference type="NCBI Taxonomy" id="116150"/>
    <lineage>
        <taxon>Eukaryota</taxon>
        <taxon>Metazoa</taxon>
        <taxon>Ecdysozoa</taxon>
        <taxon>Arthropoda</taxon>
        <taxon>Hexapoda</taxon>
        <taxon>Insecta</taxon>
        <taxon>Pterygota</taxon>
        <taxon>Neoptera</taxon>
        <taxon>Endopterygota</taxon>
        <taxon>Lepidoptera</taxon>
        <taxon>Glossata</taxon>
        <taxon>Ditrysia</taxon>
        <taxon>Papilionoidea</taxon>
        <taxon>Nymphalidae</taxon>
        <taxon>Satyrinae</taxon>
        <taxon>Satyrini</taxon>
        <taxon>Parargina</taxon>
        <taxon>Pararge</taxon>
    </lineage>
</organism>
<name>S4PIB9_9NEOP</name>
<feature type="non-terminal residue" evidence="1">
    <location>
        <position position="94"/>
    </location>
</feature>
<reference evidence="1" key="1">
    <citation type="journal article" date="2013" name="BMC Genomics">
        <title>Unscrambling butterfly oogenesis.</title>
        <authorList>
            <person name="Carter J.M."/>
            <person name="Baker S.C."/>
            <person name="Pink R."/>
            <person name="Carter D.R."/>
            <person name="Collins A."/>
            <person name="Tomlin J."/>
            <person name="Gibbs M."/>
            <person name="Breuker C.J."/>
        </authorList>
    </citation>
    <scope>NUCLEOTIDE SEQUENCE</scope>
    <source>
        <tissue evidence="1">Ovary</tissue>
    </source>
</reference>